<evidence type="ECO:0000313" key="6">
    <source>
        <dbReference type="Proteomes" id="UP000601223"/>
    </source>
</evidence>
<organism evidence="5 6">
    <name type="scientific">Catellatospora bangladeshensis</name>
    <dbReference type="NCBI Taxonomy" id="310355"/>
    <lineage>
        <taxon>Bacteria</taxon>
        <taxon>Bacillati</taxon>
        <taxon>Actinomycetota</taxon>
        <taxon>Actinomycetes</taxon>
        <taxon>Micromonosporales</taxon>
        <taxon>Micromonosporaceae</taxon>
        <taxon>Catellatospora</taxon>
    </lineage>
</organism>
<dbReference type="Proteomes" id="UP000601223">
    <property type="component" value="Unassembled WGS sequence"/>
</dbReference>
<evidence type="ECO:0000313" key="5">
    <source>
        <dbReference type="EMBL" id="GIF83063.1"/>
    </source>
</evidence>
<dbReference type="Pfam" id="PF13579">
    <property type="entry name" value="Glyco_trans_4_4"/>
    <property type="match status" value="1"/>
</dbReference>
<dbReference type="GO" id="GO:0008194">
    <property type="term" value="F:UDP-glycosyltransferase activity"/>
    <property type="evidence" value="ECO:0007669"/>
    <property type="project" value="InterPro"/>
</dbReference>
<keyword evidence="2 5" id="KW-0808">Transferase</keyword>
<evidence type="ECO:0000259" key="3">
    <source>
        <dbReference type="Pfam" id="PF06722"/>
    </source>
</evidence>
<dbReference type="Pfam" id="PF06722">
    <property type="entry name" value="EryCIII-like_C"/>
    <property type="match status" value="1"/>
</dbReference>
<keyword evidence="1" id="KW-0328">Glycosyltransferase</keyword>
<dbReference type="AlphaFoldDB" id="A0A8J3JM10"/>
<dbReference type="CDD" id="cd03784">
    <property type="entry name" value="GT1_Gtf-like"/>
    <property type="match status" value="1"/>
</dbReference>
<dbReference type="InterPro" id="IPR028098">
    <property type="entry name" value="Glyco_trans_4-like_N"/>
</dbReference>
<evidence type="ECO:0000256" key="2">
    <source>
        <dbReference type="ARBA" id="ARBA00022679"/>
    </source>
</evidence>
<reference evidence="5 6" key="1">
    <citation type="submission" date="2021-01" db="EMBL/GenBank/DDBJ databases">
        <title>Whole genome shotgun sequence of Catellatospora bangladeshensis NBRC 107357.</title>
        <authorList>
            <person name="Komaki H."/>
            <person name="Tamura T."/>
        </authorList>
    </citation>
    <scope>NUCLEOTIDE SEQUENCE [LARGE SCALE GENOMIC DNA]</scope>
    <source>
        <strain evidence="5 6">NBRC 107357</strain>
    </source>
</reference>
<evidence type="ECO:0000259" key="4">
    <source>
        <dbReference type="Pfam" id="PF13579"/>
    </source>
</evidence>
<dbReference type="EMBL" id="BONF01000026">
    <property type="protein sequence ID" value="GIF83063.1"/>
    <property type="molecule type" value="Genomic_DNA"/>
</dbReference>
<gene>
    <name evidence="5" type="ORF">Cba03nite_44120</name>
</gene>
<proteinExistence type="predicted"/>
<dbReference type="InterPro" id="IPR010610">
    <property type="entry name" value="EryCIII-like_C"/>
</dbReference>
<dbReference type="PANTHER" id="PTHR48050:SF13">
    <property type="entry name" value="STEROL 3-BETA-GLUCOSYLTRANSFERASE UGT80A2"/>
    <property type="match status" value="1"/>
</dbReference>
<sequence>MPSFLFTTWDGGGNVPPVLGVAARLHRRGHQVRVLGHPQQRAAVEAAGLPFEPYRHAGRWSATAPTSVARWSWNYVRLFTSKRSTADVIEAHRRSPADVMVLDCMLLGPFLAAQRLGVPHVALMHTVYGYLGGSFSSGAVGFVGRLRGMGPTRLWGKADLSILAGLADLDEAASVPSTLRYAGPVWPMGAPAPVRHEAAQPRILISLSTIFYAGQTAVLQAVLDAVADLPVQVVLTTGHATAPEDVRAPANVEVHRFVPHAEILPTVSLVVGHAGHSTTMLALAHDLPMVLIPMSPLGDQPDVARAVAGQGAAEVLARSASVAEIRAAITRMLADGPHRDAAARLGAQIRAADGADTAADLIEQLA</sequence>
<evidence type="ECO:0000256" key="1">
    <source>
        <dbReference type="ARBA" id="ARBA00022676"/>
    </source>
</evidence>
<feature type="domain" description="Erythromycin biosynthesis protein CIII-like C-terminal" evidence="3">
    <location>
        <begin position="221"/>
        <end position="350"/>
    </location>
</feature>
<keyword evidence="6" id="KW-1185">Reference proteome</keyword>
<comment type="caution">
    <text evidence="5">The sequence shown here is derived from an EMBL/GenBank/DDBJ whole genome shotgun (WGS) entry which is preliminary data.</text>
</comment>
<feature type="domain" description="Glycosyltransferase subfamily 4-like N-terminal" evidence="4">
    <location>
        <begin position="18"/>
        <end position="159"/>
    </location>
</feature>
<accession>A0A8J3JM10</accession>
<dbReference type="Gene3D" id="3.40.50.2000">
    <property type="entry name" value="Glycogen Phosphorylase B"/>
    <property type="match status" value="2"/>
</dbReference>
<dbReference type="InterPro" id="IPR002213">
    <property type="entry name" value="UDP_glucos_trans"/>
</dbReference>
<dbReference type="InterPro" id="IPR050426">
    <property type="entry name" value="Glycosyltransferase_28"/>
</dbReference>
<dbReference type="SUPFAM" id="SSF53756">
    <property type="entry name" value="UDP-Glycosyltransferase/glycogen phosphorylase"/>
    <property type="match status" value="1"/>
</dbReference>
<name>A0A8J3JM10_9ACTN</name>
<dbReference type="GO" id="GO:0016758">
    <property type="term" value="F:hexosyltransferase activity"/>
    <property type="evidence" value="ECO:0007669"/>
    <property type="project" value="UniProtKB-ARBA"/>
</dbReference>
<protein>
    <submittedName>
        <fullName evidence="5">Glycosyl transferase</fullName>
    </submittedName>
</protein>
<dbReference type="RefSeq" id="WP_203749291.1">
    <property type="nucleotide sequence ID" value="NZ_BONF01000026.1"/>
</dbReference>
<dbReference type="GO" id="GO:0017000">
    <property type="term" value="P:antibiotic biosynthetic process"/>
    <property type="evidence" value="ECO:0007669"/>
    <property type="project" value="UniProtKB-ARBA"/>
</dbReference>
<dbReference type="PANTHER" id="PTHR48050">
    <property type="entry name" value="STEROL 3-BETA-GLUCOSYLTRANSFERASE"/>
    <property type="match status" value="1"/>
</dbReference>